<evidence type="ECO:0000313" key="1">
    <source>
        <dbReference type="EMBL" id="MBB5844878.1"/>
    </source>
</evidence>
<dbReference type="RefSeq" id="WP_184239461.1">
    <property type="nucleotide sequence ID" value="NZ_JACHMJ010000001.1"/>
</dbReference>
<sequence>MKVRLPWWDRLNGALIPYIGPPPLGPYNEDPLPPAAEKACPLCGQAMALHTFDRSTDHTSTRMYCPSAD</sequence>
<dbReference type="EMBL" id="JACHMJ010000001">
    <property type="protein sequence ID" value="MBB5844878.1"/>
    <property type="molecule type" value="Genomic_DNA"/>
</dbReference>
<dbReference type="Proteomes" id="UP000536685">
    <property type="component" value="Unassembled WGS sequence"/>
</dbReference>
<comment type="caution">
    <text evidence="1">The sequence shown here is derived from an EMBL/GenBank/DDBJ whole genome shotgun (WGS) entry which is preliminary data.</text>
</comment>
<organism evidence="1 2">
    <name type="scientific">Conyzicola lurida</name>
    <dbReference type="NCBI Taxonomy" id="1172621"/>
    <lineage>
        <taxon>Bacteria</taxon>
        <taxon>Bacillati</taxon>
        <taxon>Actinomycetota</taxon>
        <taxon>Actinomycetes</taxon>
        <taxon>Micrococcales</taxon>
        <taxon>Microbacteriaceae</taxon>
        <taxon>Conyzicola</taxon>
    </lineage>
</organism>
<evidence type="ECO:0000313" key="2">
    <source>
        <dbReference type="Proteomes" id="UP000536685"/>
    </source>
</evidence>
<protein>
    <submittedName>
        <fullName evidence="1">Uncharacterized protein</fullName>
    </submittedName>
</protein>
<reference evidence="1 2" key="1">
    <citation type="submission" date="2020-08" db="EMBL/GenBank/DDBJ databases">
        <title>Sequencing the genomes of 1000 actinobacteria strains.</title>
        <authorList>
            <person name="Klenk H.-P."/>
        </authorList>
    </citation>
    <scope>NUCLEOTIDE SEQUENCE [LARGE SCALE GENOMIC DNA]</scope>
    <source>
        <strain evidence="1 2">DSM 105784</strain>
    </source>
</reference>
<proteinExistence type="predicted"/>
<gene>
    <name evidence="1" type="ORF">HD599_003201</name>
</gene>
<name>A0A841ARF0_9MICO</name>
<dbReference type="AlphaFoldDB" id="A0A841ARF0"/>
<accession>A0A841ARF0</accession>
<keyword evidence="2" id="KW-1185">Reference proteome</keyword>